<dbReference type="InterPro" id="IPR000421">
    <property type="entry name" value="FA58C"/>
</dbReference>
<accession>A0A6C0IIL6</accession>
<feature type="domain" description="F5/8 type C" evidence="2">
    <location>
        <begin position="90"/>
        <end position="204"/>
    </location>
</feature>
<dbReference type="Pfam" id="PF00754">
    <property type="entry name" value="F5_F8_type_C"/>
    <property type="match status" value="1"/>
</dbReference>
<organism evidence="3">
    <name type="scientific">viral metagenome</name>
    <dbReference type="NCBI Taxonomy" id="1070528"/>
    <lineage>
        <taxon>unclassified sequences</taxon>
        <taxon>metagenomes</taxon>
        <taxon>organismal metagenomes</taxon>
    </lineage>
</organism>
<keyword evidence="1" id="KW-1133">Transmembrane helix</keyword>
<dbReference type="AlphaFoldDB" id="A0A6C0IIL6"/>
<feature type="transmembrane region" description="Helical" evidence="1">
    <location>
        <begin position="382"/>
        <end position="401"/>
    </location>
</feature>
<evidence type="ECO:0000256" key="1">
    <source>
        <dbReference type="SAM" id="Phobius"/>
    </source>
</evidence>
<reference evidence="3" key="1">
    <citation type="journal article" date="2020" name="Nature">
        <title>Giant virus diversity and host interactions through global metagenomics.</title>
        <authorList>
            <person name="Schulz F."/>
            <person name="Roux S."/>
            <person name="Paez-Espino D."/>
            <person name="Jungbluth S."/>
            <person name="Walsh D.A."/>
            <person name="Denef V.J."/>
            <person name="McMahon K.D."/>
            <person name="Konstantinidis K.T."/>
            <person name="Eloe-Fadrosh E.A."/>
            <person name="Kyrpides N.C."/>
            <person name="Woyke T."/>
        </authorList>
    </citation>
    <scope>NUCLEOTIDE SEQUENCE</scope>
    <source>
        <strain evidence="3">GVMAG-M-3300023210-19</strain>
    </source>
</reference>
<dbReference type="EMBL" id="MN740199">
    <property type="protein sequence ID" value="QHT93058.1"/>
    <property type="molecule type" value="Genomic_DNA"/>
</dbReference>
<evidence type="ECO:0000259" key="2">
    <source>
        <dbReference type="Pfam" id="PF00754"/>
    </source>
</evidence>
<keyword evidence="1" id="KW-0812">Transmembrane</keyword>
<protein>
    <recommendedName>
        <fullName evidence="2">F5/8 type C domain-containing protein</fullName>
    </recommendedName>
</protein>
<evidence type="ECO:0000313" key="3">
    <source>
        <dbReference type="EMBL" id="QHT93058.1"/>
    </source>
</evidence>
<keyword evidence="1" id="KW-0472">Membrane</keyword>
<dbReference type="InterPro" id="IPR008979">
    <property type="entry name" value="Galactose-bd-like_sf"/>
</dbReference>
<dbReference type="Gene3D" id="2.60.120.260">
    <property type="entry name" value="Galactose-binding domain-like"/>
    <property type="match status" value="1"/>
</dbReference>
<dbReference type="SUPFAM" id="SSF49785">
    <property type="entry name" value="Galactose-binding domain-like"/>
    <property type="match status" value="1"/>
</dbReference>
<proteinExistence type="predicted"/>
<name>A0A6C0IIL6_9ZZZZ</name>
<sequence length="404" mass="45975">MTQPALKIVPLPDKRKFETNISTISGLKQSGTYLPNGNYELSCSSRANIQHDAYHTFNNNKQYWESDYRGNPTYNTLNSSYPEYVQSAFTGNYPSAYRGGGRKENTFITKLGAETNVNDIKGEWVQVKIPYNVYLNSYIIEVPPSSKSNKFPNEFIVAGSTNGQDWEAIHTKTMSPDFKGTKENFEFTYPKKFSYFRLIITKMQGPIDRVQLTNWSLFGNTVLTSKKEDDKEAFVSLGRCLDCKPNSKPSASPDYAPYVEGFDNYTYSSELRQKYQLPNSEEENAKKTQQYNKYVKAVEEKQIDPLQKKAIKYEDDVDQITSEHTNITDVLHSITNSTQTGLLDEIKKHPSYTNKSTIHKIDNVEEARLKDVEKMINTNNEIFVLGGIATATLLVFGGMLLTKQ</sequence>